<reference evidence="1 2" key="2">
    <citation type="submission" date="2018-12" db="EMBL/GenBank/DDBJ databases">
        <title>Rhizobacter gummiphilus sp. nov., a rubber-degrading bacterium isolated from the soil of a botanical garden in Japan.</title>
        <authorList>
            <person name="Shunsuke S.S."/>
        </authorList>
    </citation>
    <scope>NUCLEOTIDE SEQUENCE [LARGE SCALE GENOMIC DNA]</scope>
    <source>
        <strain evidence="1 2">S-16</strain>
    </source>
</reference>
<evidence type="ECO:0000313" key="2">
    <source>
        <dbReference type="Proteomes" id="UP000267464"/>
    </source>
</evidence>
<comment type="caution">
    <text evidence="1">The sequence shown here is derived from an EMBL/GenBank/DDBJ whole genome shotgun (WGS) entry which is preliminary data.</text>
</comment>
<dbReference type="RefSeq" id="WP_124538989.1">
    <property type="nucleotide sequence ID" value="NZ_QUSW01000001.1"/>
</dbReference>
<keyword evidence="2" id="KW-1185">Reference proteome</keyword>
<dbReference type="EMBL" id="QUSW01000001">
    <property type="protein sequence ID" value="RQP26311.1"/>
    <property type="molecule type" value="Genomic_DNA"/>
</dbReference>
<accession>A0A3N7HYW4</accession>
<proteinExistence type="predicted"/>
<reference evidence="1 2" key="1">
    <citation type="submission" date="2018-08" db="EMBL/GenBank/DDBJ databases">
        <authorList>
            <person name="Khan S.A."/>
            <person name="Jeon C.O."/>
            <person name="Chun B.H."/>
            <person name="Jeong S.E."/>
        </authorList>
    </citation>
    <scope>NUCLEOTIDE SEQUENCE [LARGE SCALE GENOMIC DNA]</scope>
    <source>
        <strain evidence="1 2">S-16</strain>
    </source>
</reference>
<organism evidence="1 2">
    <name type="scientific">Piscinibacter terrae</name>
    <dbReference type="NCBI Taxonomy" id="2496871"/>
    <lineage>
        <taxon>Bacteria</taxon>
        <taxon>Pseudomonadati</taxon>
        <taxon>Pseudomonadota</taxon>
        <taxon>Betaproteobacteria</taxon>
        <taxon>Burkholderiales</taxon>
        <taxon>Sphaerotilaceae</taxon>
        <taxon>Piscinibacter</taxon>
    </lineage>
</organism>
<gene>
    <name evidence="1" type="ORF">DZC73_04595</name>
</gene>
<name>A0A3N7HYW4_9BURK</name>
<evidence type="ECO:0000313" key="1">
    <source>
        <dbReference type="EMBL" id="RQP26311.1"/>
    </source>
</evidence>
<protein>
    <submittedName>
        <fullName evidence="1">Uncharacterized protein</fullName>
    </submittedName>
</protein>
<dbReference type="Proteomes" id="UP000267464">
    <property type="component" value="Unassembled WGS sequence"/>
</dbReference>
<dbReference type="OrthoDB" id="9151816at2"/>
<dbReference type="AlphaFoldDB" id="A0A3N7HYW4"/>
<sequence>MSHVASPTSDFVERVLGHSKLDAGAIEQSQRSFKKHLEQKEKGASPAGWHGASDIVTLEGLGGDYLWTADPLHPAQMRFQFDAGHVGSQGTYRLVKGLSIEEGVFHSVPNNPAIGWAAVVLSPNGGAQPQVFTVSGMLTDATWKIWILMLNKVGQSGPIEPAFSSVRFF</sequence>